<accession>A0A9D0ZJJ9</accession>
<evidence type="ECO:0000256" key="2">
    <source>
        <dbReference type="ARBA" id="ARBA00022692"/>
    </source>
</evidence>
<dbReference type="Gene3D" id="1.10.3720.10">
    <property type="entry name" value="MetI-like"/>
    <property type="match status" value="1"/>
</dbReference>
<name>A0A9D0ZJJ9_9FIRM</name>
<keyword evidence="5" id="KW-0813">Transport</keyword>
<dbReference type="Pfam" id="PF00528">
    <property type="entry name" value="BPD_transp_1"/>
    <property type="match status" value="1"/>
</dbReference>
<keyword evidence="4 5" id="KW-0472">Membrane</keyword>
<sequence length="281" mass="31191">MQNAVKAPARYRVLRGVFYIIMLVFVVLYLLPFWGTITTSLKTSSEVLTSNPVALPTEPTLDAYGEAWETLKQPLLTSLIITLGGAFGSIFLGSICAYGLSKFRFKFDNLFFFLLTVAIYLPYQAILVPLLRTINFLGLYDTYAGLILIHTVYGMPMCTSMFRSFYADLPDRLIQQAMVDGNGPWAIYRKIVLPNTTIATVTVLVFQCTSIWNEMLFALTMGGFECMPATIALNQLVGTLSADFNIQMAGSILLTLPVMVLYMFLGKYLIRGYMAGAVTAS</sequence>
<feature type="transmembrane region" description="Helical" evidence="5">
    <location>
        <begin position="75"/>
        <end position="98"/>
    </location>
</feature>
<dbReference type="InterPro" id="IPR035906">
    <property type="entry name" value="MetI-like_sf"/>
</dbReference>
<evidence type="ECO:0000256" key="1">
    <source>
        <dbReference type="ARBA" id="ARBA00004141"/>
    </source>
</evidence>
<organism evidence="7 8">
    <name type="scientific">Candidatus Pullichristensenella stercorigallinarum</name>
    <dbReference type="NCBI Taxonomy" id="2840909"/>
    <lineage>
        <taxon>Bacteria</taxon>
        <taxon>Bacillati</taxon>
        <taxon>Bacillota</taxon>
        <taxon>Clostridia</taxon>
        <taxon>Candidatus Pullichristensenella</taxon>
    </lineage>
</organism>
<feature type="transmembrane region" description="Helical" evidence="5">
    <location>
        <begin position="143"/>
        <end position="166"/>
    </location>
</feature>
<dbReference type="Proteomes" id="UP000824260">
    <property type="component" value="Unassembled WGS sequence"/>
</dbReference>
<evidence type="ECO:0000256" key="3">
    <source>
        <dbReference type="ARBA" id="ARBA00022989"/>
    </source>
</evidence>
<dbReference type="PANTHER" id="PTHR43879">
    <property type="entry name" value="ABC TRANSPORTER PERMEASE PROTEIN"/>
    <property type="match status" value="1"/>
</dbReference>
<gene>
    <name evidence="7" type="ORF">IAA52_00500</name>
</gene>
<dbReference type="GO" id="GO:0005886">
    <property type="term" value="C:plasma membrane"/>
    <property type="evidence" value="ECO:0007669"/>
    <property type="project" value="UniProtKB-SubCell"/>
</dbReference>
<evidence type="ECO:0000259" key="6">
    <source>
        <dbReference type="PROSITE" id="PS50928"/>
    </source>
</evidence>
<dbReference type="GO" id="GO:0055085">
    <property type="term" value="P:transmembrane transport"/>
    <property type="evidence" value="ECO:0007669"/>
    <property type="project" value="InterPro"/>
</dbReference>
<feature type="transmembrane region" description="Helical" evidence="5">
    <location>
        <begin position="110"/>
        <end position="131"/>
    </location>
</feature>
<feature type="domain" description="ABC transmembrane type-1" evidence="6">
    <location>
        <begin position="75"/>
        <end position="265"/>
    </location>
</feature>
<protein>
    <submittedName>
        <fullName evidence="7">Carbohydrate ABC transporter permease</fullName>
    </submittedName>
</protein>
<keyword evidence="3 5" id="KW-1133">Transmembrane helix</keyword>
<evidence type="ECO:0000256" key="4">
    <source>
        <dbReference type="ARBA" id="ARBA00023136"/>
    </source>
</evidence>
<comment type="subcellular location">
    <subcellularLocation>
        <location evidence="5">Cell membrane</location>
        <topology evidence="5">Multi-pass membrane protein</topology>
    </subcellularLocation>
    <subcellularLocation>
        <location evidence="1">Membrane</location>
        <topology evidence="1">Multi-pass membrane protein</topology>
    </subcellularLocation>
</comment>
<dbReference type="SUPFAM" id="SSF161098">
    <property type="entry name" value="MetI-like"/>
    <property type="match status" value="1"/>
</dbReference>
<comment type="similarity">
    <text evidence="5">Belongs to the binding-protein-dependent transport system permease family.</text>
</comment>
<reference evidence="7" key="1">
    <citation type="submission" date="2020-10" db="EMBL/GenBank/DDBJ databases">
        <authorList>
            <person name="Gilroy R."/>
        </authorList>
    </citation>
    <scope>NUCLEOTIDE SEQUENCE</scope>
    <source>
        <strain evidence="7">ChiSjej6B24-2974</strain>
    </source>
</reference>
<evidence type="ECO:0000256" key="5">
    <source>
        <dbReference type="RuleBase" id="RU363032"/>
    </source>
</evidence>
<dbReference type="PROSITE" id="PS50928">
    <property type="entry name" value="ABC_TM1"/>
    <property type="match status" value="1"/>
</dbReference>
<reference evidence="7" key="2">
    <citation type="journal article" date="2021" name="PeerJ">
        <title>Extensive microbial diversity within the chicken gut microbiome revealed by metagenomics and culture.</title>
        <authorList>
            <person name="Gilroy R."/>
            <person name="Ravi A."/>
            <person name="Getino M."/>
            <person name="Pursley I."/>
            <person name="Horton D.L."/>
            <person name="Alikhan N.F."/>
            <person name="Baker D."/>
            <person name="Gharbi K."/>
            <person name="Hall N."/>
            <person name="Watson M."/>
            <person name="Adriaenssens E.M."/>
            <person name="Foster-Nyarko E."/>
            <person name="Jarju S."/>
            <person name="Secka A."/>
            <person name="Antonio M."/>
            <person name="Oren A."/>
            <person name="Chaudhuri R.R."/>
            <person name="La Ragione R."/>
            <person name="Hildebrand F."/>
            <person name="Pallen M.J."/>
        </authorList>
    </citation>
    <scope>NUCLEOTIDE SEQUENCE</scope>
    <source>
        <strain evidence="7">ChiSjej6B24-2974</strain>
    </source>
</reference>
<feature type="transmembrane region" description="Helical" evidence="5">
    <location>
        <begin position="244"/>
        <end position="265"/>
    </location>
</feature>
<dbReference type="CDD" id="cd06261">
    <property type="entry name" value="TM_PBP2"/>
    <property type="match status" value="1"/>
</dbReference>
<proteinExistence type="inferred from homology"/>
<dbReference type="PANTHER" id="PTHR43879:SF1">
    <property type="entry name" value="GLUCOSE IMPORT SYSTEM PERMEASE PROTEIN GLCU"/>
    <property type="match status" value="1"/>
</dbReference>
<feature type="transmembrane region" description="Helical" evidence="5">
    <location>
        <begin position="187"/>
        <end position="212"/>
    </location>
</feature>
<dbReference type="AlphaFoldDB" id="A0A9D0ZJJ9"/>
<comment type="caution">
    <text evidence="7">The sequence shown here is derived from an EMBL/GenBank/DDBJ whole genome shotgun (WGS) entry which is preliminary data.</text>
</comment>
<keyword evidence="2 5" id="KW-0812">Transmembrane</keyword>
<dbReference type="EMBL" id="DVFZ01000007">
    <property type="protein sequence ID" value="HIQ81565.1"/>
    <property type="molecule type" value="Genomic_DNA"/>
</dbReference>
<dbReference type="InterPro" id="IPR000515">
    <property type="entry name" value="MetI-like"/>
</dbReference>
<evidence type="ECO:0000313" key="8">
    <source>
        <dbReference type="Proteomes" id="UP000824260"/>
    </source>
</evidence>
<evidence type="ECO:0000313" key="7">
    <source>
        <dbReference type="EMBL" id="HIQ81565.1"/>
    </source>
</evidence>
<feature type="transmembrane region" description="Helical" evidence="5">
    <location>
        <begin position="12"/>
        <end position="34"/>
    </location>
</feature>